<comment type="caution">
    <text evidence="4">The sequence shown here is derived from an EMBL/GenBank/DDBJ whole genome shotgun (WGS) entry which is preliminary data.</text>
</comment>
<proteinExistence type="predicted"/>
<dbReference type="Proteomes" id="UP000434957">
    <property type="component" value="Unassembled WGS sequence"/>
</dbReference>
<name>A0A6A4CA61_9STRA</name>
<dbReference type="EMBL" id="QXFT01003277">
    <property type="protein sequence ID" value="KAE9287425.1"/>
    <property type="molecule type" value="Genomic_DNA"/>
</dbReference>
<evidence type="ECO:0000256" key="1">
    <source>
        <dbReference type="SAM" id="MobiDB-lite"/>
    </source>
</evidence>
<evidence type="ECO:0000313" key="4">
    <source>
        <dbReference type="EMBL" id="KAE9287425.1"/>
    </source>
</evidence>
<evidence type="ECO:0000313" key="2">
    <source>
        <dbReference type="EMBL" id="KAE8966097.1"/>
    </source>
</evidence>
<evidence type="ECO:0000313" key="7">
    <source>
        <dbReference type="Proteomes" id="UP000435112"/>
    </source>
</evidence>
<gene>
    <name evidence="3" type="ORF">PR001_g13715</name>
    <name evidence="2" type="ORF">PR002_g28474</name>
    <name evidence="4" type="ORF">PR003_g26056</name>
</gene>
<keyword evidence="6" id="KW-1185">Reference proteome</keyword>
<feature type="region of interest" description="Disordered" evidence="1">
    <location>
        <begin position="1"/>
        <end position="24"/>
    </location>
</feature>
<evidence type="ECO:0000313" key="6">
    <source>
        <dbReference type="Proteomes" id="UP000434957"/>
    </source>
</evidence>
<dbReference type="Proteomes" id="UP000429607">
    <property type="component" value="Unassembled WGS sequence"/>
</dbReference>
<dbReference type="EMBL" id="QXFU01005002">
    <property type="protein sequence ID" value="KAE8966097.1"/>
    <property type="molecule type" value="Genomic_DNA"/>
</dbReference>
<protein>
    <submittedName>
        <fullName evidence="4">Uncharacterized protein</fullName>
    </submittedName>
</protein>
<evidence type="ECO:0000313" key="3">
    <source>
        <dbReference type="EMBL" id="KAE9020040.1"/>
    </source>
</evidence>
<dbReference type="Proteomes" id="UP000435112">
    <property type="component" value="Unassembled WGS sequence"/>
</dbReference>
<sequence>MDSQREWNALETKYATPPVPDAPRPAVKPIVLKHGRVCKSDRSAGVSKRKRLLPSQSVGYLTSS</sequence>
<dbReference type="AlphaFoldDB" id="A0A6A4CA61"/>
<reference evidence="4 6" key="1">
    <citation type="submission" date="2018-08" db="EMBL/GenBank/DDBJ databases">
        <title>Genomic investigation of the strawberry pathogen Phytophthora fragariae indicates pathogenicity is determined by transcriptional variation in three key races.</title>
        <authorList>
            <person name="Adams T.M."/>
            <person name="Armitage A.D."/>
            <person name="Sobczyk M.K."/>
            <person name="Bates H.J."/>
            <person name="Dunwell J.M."/>
            <person name="Nellist C.F."/>
            <person name="Harrison R.J."/>
        </authorList>
    </citation>
    <scope>NUCLEOTIDE SEQUENCE [LARGE SCALE GENOMIC DNA]</scope>
    <source>
        <strain evidence="3 5">SCRP249</strain>
        <strain evidence="2 7">SCRP324</strain>
        <strain evidence="4 6">SCRP333</strain>
    </source>
</reference>
<dbReference type="EMBL" id="QXFV01000951">
    <property type="protein sequence ID" value="KAE9020040.1"/>
    <property type="molecule type" value="Genomic_DNA"/>
</dbReference>
<accession>A0A6A4CA61</accession>
<organism evidence="4 6">
    <name type="scientific">Phytophthora rubi</name>
    <dbReference type="NCBI Taxonomy" id="129364"/>
    <lineage>
        <taxon>Eukaryota</taxon>
        <taxon>Sar</taxon>
        <taxon>Stramenopiles</taxon>
        <taxon>Oomycota</taxon>
        <taxon>Peronosporomycetes</taxon>
        <taxon>Peronosporales</taxon>
        <taxon>Peronosporaceae</taxon>
        <taxon>Phytophthora</taxon>
    </lineage>
</organism>
<evidence type="ECO:0000313" key="5">
    <source>
        <dbReference type="Proteomes" id="UP000429607"/>
    </source>
</evidence>